<evidence type="ECO:0000313" key="1">
    <source>
        <dbReference type="EMBL" id="AIN99125.1"/>
    </source>
</evidence>
<reference evidence="1 2" key="1">
    <citation type="journal article" date="2015" name="Sci. Rep.">
        <title>The genome of Leishmania panamensis: insights into genomics of the L. (Viannia) subgenus.</title>
        <authorList>
            <person name="Llanes A."/>
            <person name="Restrepo C.M."/>
            <person name="Vecchio G.D."/>
            <person name="Anguizola F.J."/>
            <person name="Lleonart R."/>
        </authorList>
    </citation>
    <scope>NUCLEOTIDE SEQUENCE [LARGE SCALE GENOMIC DNA]</scope>
    <source>
        <strain evidence="1 2">MHOM/PA/94/PSC-1</strain>
    </source>
</reference>
<gene>
    <name evidence="1" type="ORF">LPMP_260100</name>
</gene>
<dbReference type="AlphaFoldDB" id="A0A088RT98"/>
<keyword evidence="2" id="KW-1185">Reference proteome</keyword>
<proteinExistence type="predicted"/>
<accession>A0A088RT98</accession>
<dbReference type="eggNOG" id="ENOG502S8WM">
    <property type="taxonomic scope" value="Eukaryota"/>
</dbReference>
<dbReference type="OrthoDB" id="277941at2759"/>
<dbReference type="VEuPathDB" id="TriTrypDB:LPMP_260100"/>
<dbReference type="Proteomes" id="UP000063063">
    <property type="component" value="Chromosome 26"/>
</dbReference>
<dbReference type="GeneID" id="22575913"/>
<sequence>MPGRHGKQRVKRKKSKRLPVTDMERTLKDSIHGRKRKERSILKNVIPPKMAPKMNKIAVSSALPMFQPRAAKKQRKP</sequence>
<evidence type="ECO:0000313" key="2">
    <source>
        <dbReference type="Proteomes" id="UP000063063"/>
    </source>
</evidence>
<name>A0A088RT98_LEIPA</name>
<organism evidence="1 2">
    <name type="scientific">Leishmania panamensis</name>
    <dbReference type="NCBI Taxonomy" id="5679"/>
    <lineage>
        <taxon>Eukaryota</taxon>
        <taxon>Discoba</taxon>
        <taxon>Euglenozoa</taxon>
        <taxon>Kinetoplastea</taxon>
        <taxon>Metakinetoplastina</taxon>
        <taxon>Trypanosomatida</taxon>
        <taxon>Trypanosomatidae</taxon>
        <taxon>Leishmaniinae</taxon>
        <taxon>Leishmania</taxon>
        <taxon>Leishmania guyanensis species complex</taxon>
    </lineage>
</organism>
<dbReference type="EMBL" id="CP009395">
    <property type="protein sequence ID" value="AIN99125.1"/>
    <property type="molecule type" value="Genomic_DNA"/>
</dbReference>
<dbReference type="RefSeq" id="XP_010699832.1">
    <property type="nucleotide sequence ID" value="XM_010701530.1"/>
</dbReference>
<dbReference type="KEGG" id="lpan:LPMP_260100"/>
<dbReference type="VEuPathDB" id="TriTrypDB:LPAL13_260005900"/>
<protein>
    <submittedName>
        <fullName evidence="1">Uncharacterized protein</fullName>
    </submittedName>
</protein>